<sequence length="110" mass="11890">MLTALVASSARATKAPPIPLARAPGGAKLKSAKPHSSLLVIANTPAGAPSTTSITTNNSRLIKRFFFNFFIILLLNKNTSSNNVGILIYTIFLSIYAIFFYYGAIRTDRP</sequence>
<keyword evidence="1" id="KW-0812">Transmembrane</keyword>
<comment type="caution">
    <text evidence="2">The sequence shown here is derived from an EMBL/GenBank/DDBJ whole genome shotgun (WGS) entry which is preliminary data.</text>
</comment>
<protein>
    <submittedName>
        <fullName evidence="2">Uncharacterized protein</fullName>
    </submittedName>
</protein>
<name>A0A0F3GMG4_9BACT</name>
<organism evidence="2 3">
    <name type="scientific">Candidatus Magnetobacterium bavaricum</name>
    <dbReference type="NCBI Taxonomy" id="29290"/>
    <lineage>
        <taxon>Bacteria</taxon>
        <taxon>Pseudomonadati</taxon>
        <taxon>Nitrospirota</taxon>
        <taxon>Thermodesulfovibrionia</taxon>
        <taxon>Thermodesulfovibrionales</taxon>
        <taxon>Candidatus Magnetobacteriaceae</taxon>
        <taxon>Candidatus Magnetobacterium</taxon>
    </lineage>
</organism>
<evidence type="ECO:0000313" key="2">
    <source>
        <dbReference type="EMBL" id="KJU83007.1"/>
    </source>
</evidence>
<feature type="transmembrane region" description="Helical" evidence="1">
    <location>
        <begin position="84"/>
        <end position="104"/>
    </location>
</feature>
<dbReference type="EMBL" id="LACI01002084">
    <property type="protein sequence ID" value="KJU83007.1"/>
    <property type="molecule type" value="Genomic_DNA"/>
</dbReference>
<accession>A0A0F3GMG4</accession>
<evidence type="ECO:0000256" key="1">
    <source>
        <dbReference type="SAM" id="Phobius"/>
    </source>
</evidence>
<keyword evidence="1" id="KW-0472">Membrane</keyword>
<dbReference type="AlphaFoldDB" id="A0A0F3GMG4"/>
<keyword evidence="3" id="KW-1185">Reference proteome</keyword>
<gene>
    <name evidence="2" type="ORF">MBAV_004802</name>
</gene>
<evidence type="ECO:0000313" key="3">
    <source>
        <dbReference type="Proteomes" id="UP000033423"/>
    </source>
</evidence>
<dbReference type="Proteomes" id="UP000033423">
    <property type="component" value="Unassembled WGS sequence"/>
</dbReference>
<proteinExistence type="predicted"/>
<reference evidence="2 3" key="1">
    <citation type="submission" date="2015-02" db="EMBL/GenBank/DDBJ databases">
        <title>Single-cell genomics of uncultivated deep-branching MTB reveals a conserved set of magnetosome genes.</title>
        <authorList>
            <person name="Kolinko S."/>
            <person name="Richter M."/>
            <person name="Glockner F.O."/>
            <person name="Brachmann A."/>
            <person name="Schuler D."/>
        </authorList>
    </citation>
    <scope>NUCLEOTIDE SEQUENCE [LARGE SCALE GENOMIC DNA]</scope>
    <source>
        <strain evidence="2">TM-1</strain>
    </source>
</reference>
<keyword evidence="1" id="KW-1133">Transmembrane helix</keyword>